<keyword evidence="4 8" id="KW-1133">Transmembrane helix</keyword>
<feature type="transmembrane region" description="Helical" evidence="8">
    <location>
        <begin position="131"/>
        <end position="151"/>
    </location>
</feature>
<dbReference type="InterPro" id="IPR000595">
    <property type="entry name" value="cNMP-bd_dom"/>
</dbReference>
<feature type="transmembrane region" description="Helical" evidence="8">
    <location>
        <begin position="95"/>
        <end position="119"/>
    </location>
</feature>
<comment type="caution">
    <text evidence="10">The sequence shown here is derived from an EMBL/GenBank/DDBJ whole genome shotgun (WGS) entry which is preliminary data.</text>
</comment>
<evidence type="ECO:0000256" key="5">
    <source>
        <dbReference type="ARBA" id="ARBA00023065"/>
    </source>
</evidence>
<dbReference type="EMBL" id="MPUH01001619">
    <property type="protein sequence ID" value="OMJ66851.1"/>
    <property type="molecule type" value="Genomic_DNA"/>
</dbReference>
<dbReference type="Proteomes" id="UP000187209">
    <property type="component" value="Unassembled WGS sequence"/>
</dbReference>
<dbReference type="InterPro" id="IPR018490">
    <property type="entry name" value="cNMP-bd_dom_sf"/>
</dbReference>
<evidence type="ECO:0000256" key="1">
    <source>
        <dbReference type="ARBA" id="ARBA00004141"/>
    </source>
</evidence>
<dbReference type="Gene3D" id="1.10.287.70">
    <property type="match status" value="1"/>
</dbReference>
<proteinExistence type="predicted"/>
<dbReference type="OrthoDB" id="433309at2759"/>
<dbReference type="Pfam" id="PF00520">
    <property type="entry name" value="Ion_trans"/>
    <property type="match status" value="1"/>
</dbReference>
<organism evidence="10 11">
    <name type="scientific">Stentor coeruleus</name>
    <dbReference type="NCBI Taxonomy" id="5963"/>
    <lineage>
        <taxon>Eukaryota</taxon>
        <taxon>Sar</taxon>
        <taxon>Alveolata</taxon>
        <taxon>Ciliophora</taxon>
        <taxon>Postciliodesmatophora</taxon>
        <taxon>Heterotrichea</taxon>
        <taxon>Heterotrichida</taxon>
        <taxon>Stentoridae</taxon>
        <taxon>Stentor</taxon>
    </lineage>
</organism>
<accession>A0A1R2AQR0</accession>
<feature type="domain" description="Cyclic nucleotide-binding" evidence="9">
    <location>
        <begin position="418"/>
        <end position="515"/>
    </location>
</feature>
<keyword evidence="5" id="KW-0406">Ion transport</keyword>
<feature type="transmembrane region" description="Helical" evidence="8">
    <location>
        <begin position="318"/>
        <end position="342"/>
    </location>
</feature>
<dbReference type="Gene3D" id="2.60.120.10">
    <property type="entry name" value="Jelly Rolls"/>
    <property type="match status" value="1"/>
</dbReference>
<dbReference type="PANTHER" id="PTHR47823">
    <property type="entry name" value="ION_TRANS DOMAIN-CONTAINING PROTEIN"/>
    <property type="match status" value="1"/>
</dbReference>
<dbReference type="AlphaFoldDB" id="A0A1R2AQR0"/>
<dbReference type="InterPro" id="IPR014710">
    <property type="entry name" value="RmlC-like_jellyroll"/>
</dbReference>
<dbReference type="GO" id="GO:0016020">
    <property type="term" value="C:membrane"/>
    <property type="evidence" value="ECO:0007669"/>
    <property type="project" value="UniProtKB-SubCell"/>
</dbReference>
<reference evidence="10 11" key="1">
    <citation type="submission" date="2016-11" db="EMBL/GenBank/DDBJ databases">
        <title>The macronuclear genome of Stentor coeruleus: a giant cell with tiny introns.</title>
        <authorList>
            <person name="Slabodnick M."/>
            <person name="Ruby J.G."/>
            <person name="Reiff S.B."/>
            <person name="Swart E.C."/>
            <person name="Gosai S."/>
            <person name="Prabakaran S."/>
            <person name="Witkowska E."/>
            <person name="Larue G.E."/>
            <person name="Fisher S."/>
            <person name="Freeman R.M."/>
            <person name="Gunawardena J."/>
            <person name="Chu W."/>
            <person name="Stover N.A."/>
            <person name="Gregory B.D."/>
            <person name="Nowacki M."/>
            <person name="Derisi J."/>
            <person name="Roy S.W."/>
            <person name="Marshall W.F."/>
            <person name="Sood P."/>
        </authorList>
    </citation>
    <scope>NUCLEOTIDE SEQUENCE [LARGE SCALE GENOMIC DNA]</scope>
    <source>
        <strain evidence="10">WM001</strain>
    </source>
</reference>
<dbReference type="SUPFAM" id="SSF81324">
    <property type="entry name" value="Voltage-gated potassium channels"/>
    <property type="match status" value="1"/>
</dbReference>
<evidence type="ECO:0000259" key="9">
    <source>
        <dbReference type="PROSITE" id="PS50042"/>
    </source>
</evidence>
<dbReference type="SUPFAM" id="SSF51206">
    <property type="entry name" value="cAMP-binding domain-like"/>
    <property type="match status" value="1"/>
</dbReference>
<dbReference type="InterPro" id="IPR005821">
    <property type="entry name" value="Ion_trans_dom"/>
</dbReference>
<feature type="transmembrane region" description="Helical" evidence="8">
    <location>
        <begin position="172"/>
        <end position="190"/>
    </location>
</feature>
<evidence type="ECO:0000256" key="7">
    <source>
        <dbReference type="ARBA" id="ARBA00023303"/>
    </source>
</evidence>
<evidence type="ECO:0000313" key="10">
    <source>
        <dbReference type="EMBL" id="OMJ66851.1"/>
    </source>
</evidence>
<keyword evidence="3 8" id="KW-0812">Transmembrane</keyword>
<evidence type="ECO:0000256" key="8">
    <source>
        <dbReference type="SAM" id="Phobius"/>
    </source>
</evidence>
<evidence type="ECO:0000313" key="11">
    <source>
        <dbReference type="Proteomes" id="UP000187209"/>
    </source>
</evidence>
<dbReference type="CDD" id="cd00038">
    <property type="entry name" value="CAP_ED"/>
    <property type="match status" value="1"/>
</dbReference>
<dbReference type="GO" id="GO:0005249">
    <property type="term" value="F:voltage-gated potassium channel activity"/>
    <property type="evidence" value="ECO:0007669"/>
    <property type="project" value="InterPro"/>
</dbReference>
<evidence type="ECO:0000256" key="2">
    <source>
        <dbReference type="ARBA" id="ARBA00022448"/>
    </source>
</evidence>
<dbReference type="PRINTS" id="PR01463">
    <property type="entry name" value="EAGCHANLFMLY"/>
</dbReference>
<dbReference type="InterPro" id="IPR003938">
    <property type="entry name" value="K_chnl_volt-dep_EAG/ELK/ERG"/>
</dbReference>
<dbReference type="PANTHER" id="PTHR47823:SF9">
    <property type="entry name" value="CHROMOSOME UNDETERMINED SCAFFOLD_10, WHOLE GENOME SHOTGUN SEQUENCE"/>
    <property type="match status" value="1"/>
</dbReference>
<dbReference type="Pfam" id="PF00027">
    <property type="entry name" value="cNMP_binding"/>
    <property type="match status" value="1"/>
</dbReference>
<evidence type="ECO:0000256" key="6">
    <source>
        <dbReference type="ARBA" id="ARBA00023136"/>
    </source>
</evidence>
<keyword evidence="11" id="KW-1185">Reference proteome</keyword>
<evidence type="ECO:0000256" key="3">
    <source>
        <dbReference type="ARBA" id="ARBA00022692"/>
    </source>
</evidence>
<keyword evidence="6 8" id="KW-0472">Membrane</keyword>
<evidence type="ECO:0000256" key="4">
    <source>
        <dbReference type="ARBA" id="ARBA00022989"/>
    </source>
</evidence>
<gene>
    <name evidence="10" type="ORF">SteCoe_36166</name>
</gene>
<sequence length="612" mass="72460">MYIIRKTLSLGNNKNQKIHEERTLLVNRSYKDYWQRAFKKIKSQNYQKRLQNANKEVLHSQSHISDVINKIPSLNHASDIKKVSYLIIHPHSQTYLIWLGGLAISLLYMATYGAFYISFMNYDKGNIRSKLEVFIDFIVLFDFIITLNLAYFNEDNLIVEDRKMILRNYLRVSNFLEMLAAIPFGLYVYSSNTKSLSNAFYLRFIPKLIHLARLYKKMKAFLFIKTVDSFIAKHKLLVHFTRVVCLIILCLHLVSCVFYIAARIENFNQYAWTSRNGLNDAKPLEKYLASTYWTLTTLTTIGYGDITPYTSIEKAIAMIWMVLGVYILSYSVGQFTFFYSWISENDRKTNELLLLVEDIAKSTSLPSKEEKKIKVWIKRQSLITNSHQIEKILNDLHSDLRLEISLNMYEGAIQKFTYFTSKDDKFISSIAFRLIYKEYIDEDIIWKYQDYSDGIYFLINGRVKFFHKKMLFAFYNETQYFGDIDIFMKTFRKFTVMACCNCRVLIMNEECLDIIKKNFNKYYLEMKKNVLYRCHNLLINLAEMISLKIVSDKNDKKISKKFIKSICKKLYKKIYGKNDNESRTKAFKKFNKQIEVIEKTLKNTMNMLNELK</sequence>
<protein>
    <recommendedName>
        <fullName evidence="9">Cyclic nucleotide-binding domain-containing protein</fullName>
    </recommendedName>
</protein>
<comment type="subcellular location">
    <subcellularLocation>
        <location evidence="1">Membrane</location>
        <topology evidence="1">Multi-pass membrane protein</topology>
    </subcellularLocation>
</comment>
<keyword evidence="7" id="KW-0407">Ion channel</keyword>
<keyword evidence="2" id="KW-0813">Transport</keyword>
<feature type="transmembrane region" description="Helical" evidence="8">
    <location>
        <begin position="236"/>
        <end position="262"/>
    </location>
</feature>
<name>A0A1R2AQR0_9CILI</name>
<dbReference type="PROSITE" id="PS50042">
    <property type="entry name" value="CNMP_BINDING_3"/>
    <property type="match status" value="1"/>
</dbReference>